<gene>
    <name evidence="2" type="ORF">IRI77_36385</name>
</gene>
<dbReference type="PANTHER" id="PTHR35580:SF1">
    <property type="entry name" value="PHYTASE-LIKE DOMAIN-CONTAINING PROTEIN"/>
    <property type="match status" value="1"/>
</dbReference>
<name>A0A7S7NQW9_PALFE</name>
<feature type="chain" id="PRO_5033058583" evidence="1">
    <location>
        <begin position="20"/>
        <end position="1018"/>
    </location>
</feature>
<keyword evidence="3" id="KW-1185">Reference proteome</keyword>
<dbReference type="Proteomes" id="UP000593892">
    <property type="component" value="Chromosome"/>
</dbReference>
<sequence>MFRAISVLLLGLSAAYAQTARPVIRYANVLGGSALDSATAITTDFAGNVYITGTTASADFPNAKRLAPRPASPDYQYQDLFVAKIDPSGANILYSVLLGPGTPSAIVAGADSSVYVAGAGANADLPTTPGAASTTGNCFLFKLDPSGSTLVYSTKLGGTGTIPQRGLTVDTDGNAFVAGRGTGMPRTVEGPNAEGSWPFAMKINAQGSTIVYATYLPQVQIYAITTDAQGHAYLTGSAWGKSFKPTVDTLTRERSEDGGVATGDVLLLKLSPDGTQILLSTMFGGLGDDHGSAVGVDGEGFIYISGSAQTSTGNLAQPVFPSTEEAYDRLPGFPRGFLAKLAPAGDALVFSTFLPDSDDGLCLNIGSAGIDVLTTQNRRDATPQLITTGLLRMSPGGGSLLSKTIGGVGYGPLCGHSGERFAFTVQEYSPASPDLSPLGPGGTGDVWFAAMDADVPDAPKLELNAGAMELRAHQAVDGSTPPVTVNLHAETGSKTLPIRVTPHLSFKDVETVPAQGTTPFDTALAIQQSGWTNRLYVFAPGAQDGLALLPSRIIQRPIQVVFEPESYHNGPGVVQLAVDRPDAPPVTGTIRISSMAEGDIFATLVTAPMEFKVTPTTDMPAWLTMNTTTGTTPTEITFTANGAGLSPGTRTVTFELRWSSYSPYAPAQATFTVNFRVGEAAAQIPRLFTTPQAVTIPVSDAQPAGSALLRVESTGDPLSFTMDPLPDWLTITPATGITPVDLTVTATPAAVENRSYTVRFQASNQQVRTVTVYTMVAPQDYDKRLSISTLSRQQIFADASRSGVASGALFFAKLDTYMPGPLAAEDAEPGGLPSSMAGYSFQLAGAPVPIRSYKDRTFLLQLPSGIQPGSYTLEALDANGARAGSVVMSVAAANPQYLEALVNGLYARKEDGSLINPENPVHPGERMLIRLTGQGAVSPALPDGQAASLEVPSTPVLPVTAYTGMKELRVVSATMSTTDAGVLDVWVEVPGLYDGDHYVTVKVGPLTAGVLPVKVAAQ</sequence>
<dbReference type="Gene3D" id="2.60.40.10">
    <property type="entry name" value="Immunoglobulins"/>
    <property type="match status" value="1"/>
</dbReference>
<dbReference type="InterPro" id="IPR052918">
    <property type="entry name" value="Motility_Chemotaxis_Reg"/>
</dbReference>
<accession>A0A7S7NQW9</accession>
<protein>
    <submittedName>
        <fullName evidence="2">SBBP repeat-containing protein</fullName>
    </submittedName>
</protein>
<dbReference type="RefSeq" id="WP_194449820.1">
    <property type="nucleotide sequence ID" value="NZ_CP063849.1"/>
</dbReference>
<dbReference type="InterPro" id="IPR013783">
    <property type="entry name" value="Ig-like_fold"/>
</dbReference>
<dbReference type="SUPFAM" id="SSF101898">
    <property type="entry name" value="NHL repeat"/>
    <property type="match status" value="1"/>
</dbReference>
<dbReference type="KEGG" id="pfer:IRI77_36385"/>
<evidence type="ECO:0000313" key="2">
    <source>
        <dbReference type="EMBL" id="QOY88157.1"/>
    </source>
</evidence>
<evidence type="ECO:0000313" key="3">
    <source>
        <dbReference type="Proteomes" id="UP000593892"/>
    </source>
</evidence>
<keyword evidence="1" id="KW-0732">Signal</keyword>
<dbReference type="Pfam" id="PF06739">
    <property type="entry name" value="SBBP"/>
    <property type="match status" value="1"/>
</dbReference>
<dbReference type="InterPro" id="IPR017803">
    <property type="entry name" value="CHP03437_C"/>
</dbReference>
<dbReference type="PANTHER" id="PTHR35580">
    <property type="entry name" value="CELL SURFACE GLYCOPROTEIN (S-LAYER PROTEIN)-LIKE PROTEIN"/>
    <property type="match status" value="1"/>
</dbReference>
<dbReference type="InterPro" id="IPR011042">
    <property type="entry name" value="6-blade_b-propeller_TolB-like"/>
</dbReference>
<dbReference type="EMBL" id="CP063849">
    <property type="protein sequence ID" value="QOY88157.1"/>
    <property type="molecule type" value="Genomic_DNA"/>
</dbReference>
<evidence type="ECO:0000256" key="1">
    <source>
        <dbReference type="SAM" id="SignalP"/>
    </source>
</evidence>
<reference evidence="2 3" key="1">
    <citation type="submission" date="2020-10" db="EMBL/GenBank/DDBJ databases">
        <title>Complete genome sequence of Paludibaculum fermentans P105T, a facultatively anaerobic acidobacterium capable of dissimilatory Fe(III) reduction.</title>
        <authorList>
            <person name="Dedysh S.N."/>
            <person name="Beletsky A.V."/>
            <person name="Kulichevskaya I.S."/>
            <person name="Mardanov A.V."/>
            <person name="Ravin N.V."/>
        </authorList>
    </citation>
    <scope>NUCLEOTIDE SEQUENCE [LARGE SCALE GENOMIC DNA]</scope>
    <source>
        <strain evidence="2 3">P105</strain>
    </source>
</reference>
<dbReference type="AlphaFoldDB" id="A0A7S7NQW9"/>
<proteinExistence type="predicted"/>
<dbReference type="InterPro" id="IPR010620">
    <property type="entry name" value="SBBP_repeat"/>
</dbReference>
<dbReference type="NCBIfam" id="TIGR03437">
    <property type="entry name" value="Soli_cterm"/>
    <property type="match status" value="1"/>
</dbReference>
<organism evidence="2 3">
    <name type="scientific">Paludibaculum fermentans</name>
    <dbReference type="NCBI Taxonomy" id="1473598"/>
    <lineage>
        <taxon>Bacteria</taxon>
        <taxon>Pseudomonadati</taxon>
        <taxon>Acidobacteriota</taxon>
        <taxon>Terriglobia</taxon>
        <taxon>Bryobacterales</taxon>
        <taxon>Bryobacteraceae</taxon>
        <taxon>Paludibaculum</taxon>
    </lineage>
</organism>
<dbReference type="Gene3D" id="2.120.10.30">
    <property type="entry name" value="TolB, C-terminal domain"/>
    <property type="match status" value="1"/>
</dbReference>
<feature type="signal peptide" evidence="1">
    <location>
        <begin position="1"/>
        <end position="19"/>
    </location>
</feature>